<dbReference type="AlphaFoldDB" id="A0A0K9F979"/>
<dbReference type="GO" id="GO:0003677">
    <property type="term" value="F:DNA binding"/>
    <property type="evidence" value="ECO:0007669"/>
    <property type="project" value="UniProtKB-KW"/>
</dbReference>
<dbReference type="PANTHER" id="PTHR46558">
    <property type="entry name" value="TRACRIPTIONAL REGULATORY PROTEIN-RELATED-RELATED"/>
    <property type="match status" value="1"/>
</dbReference>
<protein>
    <recommendedName>
        <fullName evidence="2">HTH cro/C1-type domain-containing protein</fullName>
    </recommendedName>
</protein>
<dbReference type="Pfam" id="PF01381">
    <property type="entry name" value="HTH_3"/>
    <property type="match status" value="1"/>
</dbReference>
<accession>A0A0K9F979</accession>
<evidence type="ECO:0000256" key="1">
    <source>
        <dbReference type="ARBA" id="ARBA00023125"/>
    </source>
</evidence>
<feature type="domain" description="HTH cro/C1-type" evidence="2">
    <location>
        <begin position="5"/>
        <end position="59"/>
    </location>
</feature>
<dbReference type="CDD" id="cd00093">
    <property type="entry name" value="HTH_XRE"/>
    <property type="match status" value="1"/>
</dbReference>
<proteinExistence type="predicted"/>
<evidence type="ECO:0000313" key="3">
    <source>
        <dbReference type="EMBL" id="KMY30787.1"/>
    </source>
</evidence>
<dbReference type="PROSITE" id="PS50943">
    <property type="entry name" value="HTH_CROC1"/>
    <property type="match status" value="1"/>
</dbReference>
<dbReference type="InterPro" id="IPR010982">
    <property type="entry name" value="Lambda_DNA-bd_dom_sf"/>
</dbReference>
<dbReference type="Proteomes" id="UP000037326">
    <property type="component" value="Unassembled WGS sequence"/>
</dbReference>
<evidence type="ECO:0000259" key="2">
    <source>
        <dbReference type="PROSITE" id="PS50943"/>
    </source>
</evidence>
<dbReference type="PATRIC" id="fig|582475.4.peg.4924"/>
<dbReference type="EMBL" id="LFXJ01000006">
    <property type="protein sequence ID" value="KMY30787.1"/>
    <property type="molecule type" value="Genomic_DNA"/>
</dbReference>
<dbReference type="SUPFAM" id="SSF47413">
    <property type="entry name" value="lambda repressor-like DNA-binding domains"/>
    <property type="match status" value="1"/>
</dbReference>
<sequence length="65" mass="7707">MKNNIKQLREQFDLTQEDLAKEIGVSRQTIISLEKERYSPSIILAFKLAKLFNCQIENIFIYEEN</sequence>
<keyword evidence="1" id="KW-0238">DNA-binding</keyword>
<dbReference type="GeneID" id="96599384"/>
<reference evidence="4" key="1">
    <citation type="submission" date="2015-07" db="EMBL/GenBank/DDBJ databases">
        <authorList>
            <consortium name="Consortium for Microbial Forensics and Genomics (microFORGE)"/>
            <person name="Knight B.M."/>
            <person name="Roberts D.P."/>
            <person name="Lin D."/>
            <person name="Hari K."/>
            <person name="Fletcher J."/>
            <person name="Melcher U."/>
            <person name="Blagden T."/>
            <person name="Winegar R.A."/>
        </authorList>
    </citation>
    <scope>NUCLEOTIDE SEQUENCE [LARGE SCALE GENOMIC DNA]</scope>
    <source>
        <strain evidence="4">DSM 23493</strain>
    </source>
</reference>
<organism evidence="3 4">
    <name type="scientific">Lysinibacillus xylanilyticus</name>
    <dbReference type="NCBI Taxonomy" id="582475"/>
    <lineage>
        <taxon>Bacteria</taxon>
        <taxon>Bacillati</taxon>
        <taxon>Bacillota</taxon>
        <taxon>Bacilli</taxon>
        <taxon>Bacillales</taxon>
        <taxon>Bacillaceae</taxon>
        <taxon>Lysinibacillus</taxon>
    </lineage>
</organism>
<dbReference type="PANTHER" id="PTHR46558:SF4">
    <property type="entry name" value="DNA-BIDING PHAGE PROTEIN"/>
    <property type="match status" value="1"/>
</dbReference>
<gene>
    <name evidence="3" type="ORF">ACZ11_14215</name>
</gene>
<name>A0A0K9F979_9BACI</name>
<dbReference type="RefSeq" id="WP_049667211.1">
    <property type="nucleotide sequence ID" value="NZ_JBIVOC010000013.1"/>
</dbReference>
<evidence type="ECO:0000313" key="4">
    <source>
        <dbReference type="Proteomes" id="UP000037326"/>
    </source>
</evidence>
<dbReference type="Gene3D" id="1.10.260.40">
    <property type="entry name" value="lambda repressor-like DNA-binding domains"/>
    <property type="match status" value="1"/>
</dbReference>
<dbReference type="SMART" id="SM00530">
    <property type="entry name" value="HTH_XRE"/>
    <property type="match status" value="1"/>
</dbReference>
<dbReference type="InterPro" id="IPR001387">
    <property type="entry name" value="Cro/C1-type_HTH"/>
</dbReference>
<dbReference type="OrthoDB" id="9808239at2"/>
<comment type="caution">
    <text evidence="3">The sequence shown here is derived from an EMBL/GenBank/DDBJ whole genome shotgun (WGS) entry which is preliminary data.</text>
</comment>